<protein>
    <submittedName>
        <fullName evidence="3">Uncharacterized protein</fullName>
    </submittedName>
</protein>
<feature type="compositionally biased region" description="Polar residues" evidence="2">
    <location>
        <begin position="12"/>
        <end position="24"/>
    </location>
</feature>
<evidence type="ECO:0000256" key="1">
    <source>
        <dbReference type="SAM" id="Coils"/>
    </source>
</evidence>
<gene>
    <name evidence="3" type="ORF">FPRO_00384</name>
</gene>
<name>A0A1L7V3K9_FUSPR</name>
<dbReference type="Proteomes" id="UP000183971">
    <property type="component" value="Unassembled WGS sequence"/>
</dbReference>
<reference evidence="4" key="1">
    <citation type="journal article" date="2016" name="Genome Biol. Evol.">
        <title>Comparative 'omics' of the Fusarium fujikuroi species complex highlights differences in genetic potential and metabolite synthesis.</title>
        <authorList>
            <person name="Niehaus E.-M."/>
            <person name="Muensterkoetter M."/>
            <person name="Proctor R.H."/>
            <person name="Brown D.W."/>
            <person name="Sharon A."/>
            <person name="Idan Y."/>
            <person name="Oren-Young L."/>
            <person name="Sieber C.M."/>
            <person name="Novak O."/>
            <person name="Pencik A."/>
            <person name="Tarkowska D."/>
            <person name="Hromadova K."/>
            <person name="Freeman S."/>
            <person name="Maymon M."/>
            <person name="Elazar M."/>
            <person name="Youssef S.A."/>
            <person name="El-Shabrawy E.S.M."/>
            <person name="Shalaby A.B.A."/>
            <person name="Houterman P."/>
            <person name="Brock N.L."/>
            <person name="Burkhardt I."/>
            <person name="Tsavkelova E.A."/>
            <person name="Dickschat J.S."/>
            <person name="Galuszka P."/>
            <person name="Gueldener U."/>
            <person name="Tudzynski B."/>
        </authorList>
    </citation>
    <scope>NUCLEOTIDE SEQUENCE [LARGE SCALE GENOMIC DNA]</scope>
    <source>
        <strain evidence="4">ET1</strain>
    </source>
</reference>
<keyword evidence="1" id="KW-0175">Coiled coil</keyword>
<organism evidence="3 4">
    <name type="scientific">Fusarium proliferatum (strain ET1)</name>
    <name type="common">Orchid endophyte fungus</name>
    <dbReference type="NCBI Taxonomy" id="1227346"/>
    <lineage>
        <taxon>Eukaryota</taxon>
        <taxon>Fungi</taxon>
        <taxon>Dikarya</taxon>
        <taxon>Ascomycota</taxon>
        <taxon>Pezizomycotina</taxon>
        <taxon>Sordariomycetes</taxon>
        <taxon>Hypocreomycetidae</taxon>
        <taxon>Hypocreales</taxon>
        <taxon>Nectriaceae</taxon>
        <taxon>Fusarium</taxon>
        <taxon>Fusarium fujikuroi species complex</taxon>
    </lineage>
</organism>
<feature type="coiled-coil region" evidence="1">
    <location>
        <begin position="70"/>
        <end position="104"/>
    </location>
</feature>
<evidence type="ECO:0000313" key="4">
    <source>
        <dbReference type="Proteomes" id="UP000183971"/>
    </source>
</evidence>
<evidence type="ECO:0000256" key="2">
    <source>
        <dbReference type="SAM" id="MobiDB-lite"/>
    </source>
</evidence>
<dbReference type="EMBL" id="FJOF01000001">
    <property type="protein sequence ID" value="CZR35493.1"/>
    <property type="molecule type" value="Genomic_DNA"/>
</dbReference>
<feature type="compositionally biased region" description="Basic and acidic residues" evidence="2">
    <location>
        <begin position="1"/>
        <end position="10"/>
    </location>
</feature>
<accession>A0A1L7V3K9</accession>
<sequence>MPGQENERSQLAEPSTAKSPQDGSVNVKRPARVDKRKNRYPRPSPQGRGARWLALCEQSRRASRTEGWTFEEFEKQCKKSTEVIRALENKYKELHATVEALQRELRGGSNSVDQI</sequence>
<proteinExistence type="predicted"/>
<evidence type="ECO:0000313" key="3">
    <source>
        <dbReference type="EMBL" id="CZR35493.1"/>
    </source>
</evidence>
<dbReference type="RefSeq" id="XP_031076086.1">
    <property type="nucleotide sequence ID" value="XM_031225451.1"/>
</dbReference>
<feature type="region of interest" description="Disordered" evidence="2">
    <location>
        <begin position="1"/>
        <end position="49"/>
    </location>
</feature>
<keyword evidence="4" id="KW-1185">Reference proteome</keyword>
<comment type="caution">
    <text evidence="3">The sequence shown here is derived from an EMBL/GenBank/DDBJ whole genome shotgun (WGS) entry which is preliminary data.</text>
</comment>
<dbReference type="GeneID" id="42045274"/>
<dbReference type="VEuPathDB" id="FungiDB:FPRO_00384"/>
<dbReference type="AlphaFoldDB" id="A0A1L7V3K9"/>